<proteinExistence type="predicted"/>
<dbReference type="AlphaFoldDB" id="A0A8D8C3G5"/>
<evidence type="ECO:0000256" key="1">
    <source>
        <dbReference type="SAM" id="MobiDB-lite"/>
    </source>
</evidence>
<reference evidence="2" key="1">
    <citation type="submission" date="2021-05" db="EMBL/GenBank/DDBJ databases">
        <authorList>
            <person name="Alioto T."/>
            <person name="Alioto T."/>
            <person name="Gomez Garrido J."/>
        </authorList>
    </citation>
    <scope>NUCLEOTIDE SEQUENCE</scope>
</reference>
<protein>
    <submittedName>
        <fullName evidence="2">(northern house mosquito) hypothetical protein</fullName>
    </submittedName>
</protein>
<evidence type="ECO:0000313" key="2">
    <source>
        <dbReference type="EMBL" id="CAG6484057.1"/>
    </source>
</evidence>
<accession>A0A8D8C3G5</accession>
<sequence length="130" mass="14567">MLDFEVMSSFIPNAKMYVSYLTTTVMSATSSCSSGIPRPRSANRHRYEGVRPARQSVTAPSTSQRPEALKHSVCPTGTFCGHATAVQNNIWEEPIIWTRMLVEWTGSLLAHWTARISRLGEGVTCARHRW</sequence>
<name>A0A8D8C3G5_CULPI</name>
<dbReference type="EMBL" id="HBUE01098320">
    <property type="protein sequence ID" value="CAG6484057.1"/>
    <property type="molecule type" value="Transcribed_RNA"/>
</dbReference>
<dbReference type="EMBL" id="HBUE01098319">
    <property type="protein sequence ID" value="CAG6484055.1"/>
    <property type="molecule type" value="Transcribed_RNA"/>
</dbReference>
<organism evidence="2">
    <name type="scientific">Culex pipiens</name>
    <name type="common">House mosquito</name>
    <dbReference type="NCBI Taxonomy" id="7175"/>
    <lineage>
        <taxon>Eukaryota</taxon>
        <taxon>Metazoa</taxon>
        <taxon>Ecdysozoa</taxon>
        <taxon>Arthropoda</taxon>
        <taxon>Hexapoda</taxon>
        <taxon>Insecta</taxon>
        <taxon>Pterygota</taxon>
        <taxon>Neoptera</taxon>
        <taxon>Endopterygota</taxon>
        <taxon>Diptera</taxon>
        <taxon>Nematocera</taxon>
        <taxon>Culicoidea</taxon>
        <taxon>Culicidae</taxon>
        <taxon>Culicinae</taxon>
        <taxon>Culicini</taxon>
        <taxon>Culex</taxon>
        <taxon>Culex</taxon>
    </lineage>
</organism>
<feature type="compositionally biased region" description="Polar residues" evidence="1">
    <location>
        <begin position="55"/>
        <end position="65"/>
    </location>
</feature>
<feature type="region of interest" description="Disordered" evidence="1">
    <location>
        <begin position="32"/>
        <end position="68"/>
    </location>
</feature>